<comment type="caution">
    <text evidence="2">The sequence shown here is derived from an EMBL/GenBank/DDBJ whole genome shotgun (WGS) entry which is preliminary data.</text>
</comment>
<sequence>MSLTPRTIRRDSRMQTTYVSDAPALPTPFPLPPQCGDSLTMLPSAENYLIYQNHPSPAMGQLYTDCFPKEWVKSYLNSLAGTVSAGFSPFKCPETYSVASTSVVDGTITHGVCCQRSYSFHPNENAPSDRPFSGGTCFSSISSTLVQTYQNGTMGTIIFSATGLAQAYGFPIDGIVAARTTMTSMALTLQPNPSSAFSNTQINTPSGQSAKSQASHNRTILGIEIGVPVGVLSILVLVGVVAYFRRRHNRIKKNPIISRLCEKRLNLAAFRTLFDNARDAYIICKVPPSLTIMPTLTVDPLIVQIQKCTTLLRNAPPIGPGELGHEIGEAFDVQHVTDGKHKRLRQGYLIYVDVFIRTQAKPIVA</sequence>
<dbReference type="Proteomes" id="UP000799777">
    <property type="component" value="Unassembled WGS sequence"/>
</dbReference>
<name>A0A9P4HJH0_9PLEO</name>
<keyword evidence="3" id="KW-1185">Reference proteome</keyword>
<evidence type="ECO:0000256" key="1">
    <source>
        <dbReference type="SAM" id="Phobius"/>
    </source>
</evidence>
<feature type="transmembrane region" description="Helical" evidence="1">
    <location>
        <begin position="225"/>
        <end position="244"/>
    </location>
</feature>
<dbReference type="CDD" id="cd12087">
    <property type="entry name" value="TM_EGFR-like"/>
    <property type="match status" value="1"/>
</dbReference>
<keyword evidence="1" id="KW-1133">Transmembrane helix</keyword>
<dbReference type="EMBL" id="ML978156">
    <property type="protein sequence ID" value="KAF2035693.1"/>
    <property type="molecule type" value="Genomic_DNA"/>
</dbReference>
<dbReference type="AlphaFoldDB" id="A0A9P4HJH0"/>
<organism evidence="2 3">
    <name type="scientific">Setomelanomma holmii</name>
    <dbReference type="NCBI Taxonomy" id="210430"/>
    <lineage>
        <taxon>Eukaryota</taxon>
        <taxon>Fungi</taxon>
        <taxon>Dikarya</taxon>
        <taxon>Ascomycota</taxon>
        <taxon>Pezizomycotina</taxon>
        <taxon>Dothideomycetes</taxon>
        <taxon>Pleosporomycetidae</taxon>
        <taxon>Pleosporales</taxon>
        <taxon>Pleosporineae</taxon>
        <taxon>Phaeosphaeriaceae</taxon>
        <taxon>Setomelanomma</taxon>
    </lineage>
</organism>
<evidence type="ECO:0000313" key="3">
    <source>
        <dbReference type="Proteomes" id="UP000799777"/>
    </source>
</evidence>
<keyword evidence="1" id="KW-0812">Transmembrane</keyword>
<protein>
    <submittedName>
        <fullName evidence="2">Uncharacterized protein</fullName>
    </submittedName>
</protein>
<keyword evidence="1" id="KW-0472">Membrane</keyword>
<reference evidence="2" key="1">
    <citation type="journal article" date="2020" name="Stud. Mycol.">
        <title>101 Dothideomycetes genomes: a test case for predicting lifestyles and emergence of pathogens.</title>
        <authorList>
            <person name="Haridas S."/>
            <person name="Albert R."/>
            <person name="Binder M."/>
            <person name="Bloem J."/>
            <person name="Labutti K."/>
            <person name="Salamov A."/>
            <person name="Andreopoulos B."/>
            <person name="Baker S."/>
            <person name="Barry K."/>
            <person name="Bills G."/>
            <person name="Bluhm B."/>
            <person name="Cannon C."/>
            <person name="Castanera R."/>
            <person name="Culley D."/>
            <person name="Daum C."/>
            <person name="Ezra D."/>
            <person name="Gonzalez J."/>
            <person name="Henrissat B."/>
            <person name="Kuo A."/>
            <person name="Liang C."/>
            <person name="Lipzen A."/>
            <person name="Lutzoni F."/>
            <person name="Magnuson J."/>
            <person name="Mondo S."/>
            <person name="Nolan M."/>
            <person name="Ohm R."/>
            <person name="Pangilinan J."/>
            <person name="Park H.-J."/>
            <person name="Ramirez L."/>
            <person name="Alfaro M."/>
            <person name="Sun H."/>
            <person name="Tritt A."/>
            <person name="Yoshinaga Y."/>
            <person name="Zwiers L.-H."/>
            <person name="Turgeon B."/>
            <person name="Goodwin S."/>
            <person name="Spatafora J."/>
            <person name="Crous P."/>
            <person name="Grigoriev I."/>
        </authorList>
    </citation>
    <scope>NUCLEOTIDE SEQUENCE</scope>
    <source>
        <strain evidence="2">CBS 110217</strain>
    </source>
</reference>
<proteinExistence type="predicted"/>
<evidence type="ECO:0000313" key="2">
    <source>
        <dbReference type="EMBL" id="KAF2035693.1"/>
    </source>
</evidence>
<accession>A0A9P4HJH0</accession>
<dbReference type="OrthoDB" id="5985073at2759"/>
<gene>
    <name evidence="2" type="ORF">EK21DRAFT_106545</name>
</gene>